<dbReference type="PANTHER" id="PTHR10884:SF14">
    <property type="entry name" value="NADH DEHYDROGENASE [UBIQUINONE] IRON-SULFUR PROTEIN 3, MITOCHONDRIAL"/>
    <property type="match status" value="1"/>
</dbReference>
<evidence type="ECO:0000313" key="4">
    <source>
        <dbReference type="EMBL" id="SVA19564.1"/>
    </source>
</evidence>
<dbReference type="GO" id="GO:0008137">
    <property type="term" value="F:NADH dehydrogenase (ubiquinone) activity"/>
    <property type="evidence" value="ECO:0007669"/>
    <property type="project" value="InterPro"/>
</dbReference>
<evidence type="ECO:0000256" key="1">
    <source>
        <dbReference type="ARBA" id="ARBA00007569"/>
    </source>
</evidence>
<gene>
    <name evidence="4" type="ORF">METZ01_LOCUS72418</name>
</gene>
<name>A0A381TUS1_9ZZZZ</name>
<organism evidence="4">
    <name type="scientific">marine metagenome</name>
    <dbReference type="NCBI Taxonomy" id="408172"/>
    <lineage>
        <taxon>unclassified sequences</taxon>
        <taxon>metagenomes</taxon>
        <taxon>ecological metagenomes</taxon>
    </lineage>
</organism>
<reference evidence="4" key="1">
    <citation type="submission" date="2018-05" db="EMBL/GenBank/DDBJ databases">
        <authorList>
            <person name="Lanie J.A."/>
            <person name="Ng W.-L."/>
            <person name="Kazmierczak K.M."/>
            <person name="Andrzejewski T.M."/>
            <person name="Davidsen T.M."/>
            <person name="Wayne K.J."/>
            <person name="Tettelin H."/>
            <person name="Glass J.I."/>
            <person name="Rusch D."/>
            <person name="Podicherti R."/>
            <person name="Tsui H.-C.T."/>
            <person name="Winkler M.E."/>
        </authorList>
    </citation>
    <scope>NUCLEOTIDE SEQUENCE</scope>
</reference>
<dbReference type="InterPro" id="IPR037232">
    <property type="entry name" value="NADH_quin_OxRdtase_su_C/D-like"/>
</dbReference>
<protein>
    <recommendedName>
        <fullName evidence="3">NADH:ubiquinone oxidoreductase 30kDa subunit domain-containing protein</fullName>
    </recommendedName>
</protein>
<dbReference type="GO" id="GO:0016651">
    <property type="term" value="F:oxidoreductase activity, acting on NAD(P)H"/>
    <property type="evidence" value="ECO:0007669"/>
    <property type="project" value="InterPro"/>
</dbReference>
<dbReference type="SUPFAM" id="SSF143243">
    <property type="entry name" value="Nqo5-like"/>
    <property type="match status" value="1"/>
</dbReference>
<feature type="non-terminal residue" evidence="4">
    <location>
        <position position="1"/>
    </location>
</feature>
<accession>A0A381TUS1</accession>
<evidence type="ECO:0000256" key="2">
    <source>
        <dbReference type="ARBA" id="ARBA00022448"/>
    </source>
</evidence>
<feature type="domain" description="NADH:ubiquinone oxidoreductase 30kDa subunit" evidence="3">
    <location>
        <begin position="1"/>
        <end position="51"/>
    </location>
</feature>
<keyword evidence="2" id="KW-0813">Transport</keyword>
<sequence>VSDVWPAANWLEREVYDMFGVNITGHPDRRRILMPEEWQGYPQRKDYPLEGPGELLMEGPQDWLRLRNLDAENEGE</sequence>
<dbReference type="AlphaFoldDB" id="A0A381TUS1"/>
<dbReference type="Pfam" id="PF00329">
    <property type="entry name" value="Complex1_30kDa"/>
    <property type="match status" value="1"/>
</dbReference>
<dbReference type="InterPro" id="IPR001268">
    <property type="entry name" value="NADH_UbQ_OxRdtase_30kDa_su"/>
</dbReference>
<evidence type="ECO:0000259" key="3">
    <source>
        <dbReference type="Pfam" id="PF00329"/>
    </source>
</evidence>
<dbReference type="Gene3D" id="3.30.460.80">
    <property type="entry name" value="NADH:ubiquinone oxidoreductase, 30kDa subunit"/>
    <property type="match status" value="1"/>
</dbReference>
<dbReference type="InterPro" id="IPR020396">
    <property type="entry name" value="NADH_UbQ_OxRdtase_CS"/>
</dbReference>
<proteinExistence type="inferred from homology"/>
<comment type="similarity">
    <text evidence="1">Belongs to the complex I 30 kDa subunit family.</text>
</comment>
<dbReference type="EMBL" id="UINC01005171">
    <property type="protein sequence ID" value="SVA19564.1"/>
    <property type="molecule type" value="Genomic_DNA"/>
</dbReference>
<dbReference type="PROSITE" id="PS00542">
    <property type="entry name" value="COMPLEX1_30K"/>
    <property type="match status" value="1"/>
</dbReference>
<dbReference type="PANTHER" id="PTHR10884">
    <property type="entry name" value="NADH DEHYDROGENASE UBIQUINONE IRON-SULFUR PROTEIN 3"/>
    <property type="match status" value="1"/>
</dbReference>